<dbReference type="InterPro" id="IPR014867">
    <property type="entry name" value="Spore_coat_CotH_CotH2/3/7"/>
</dbReference>
<protein>
    <submittedName>
        <fullName evidence="1">Uncharacterized protein</fullName>
    </submittedName>
</protein>
<reference evidence="1 2" key="1">
    <citation type="journal article" date="2024" name="Nat. Commun.">
        <title>Phylogenomics reveals the evolutionary origins of lichenization in chlorophyte algae.</title>
        <authorList>
            <person name="Puginier C."/>
            <person name="Libourel C."/>
            <person name="Otte J."/>
            <person name="Skaloud P."/>
            <person name="Haon M."/>
            <person name="Grisel S."/>
            <person name="Petersen M."/>
            <person name="Berrin J.G."/>
            <person name="Delaux P.M."/>
            <person name="Dal Grande F."/>
            <person name="Keller J."/>
        </authorList>
    </citation>
    <scope>NUCLEOTIDE SEQUENCE [LARGE SCALE GENOMIC DNA]</scope>
    <source>
        <strain evidence="1 2">SAG 2036</strain>
    </source>
</reference>
<evidence type="ECO:0000313" key="1">
    <source>
        <dbReference type="EMBL" id="KAK9802916.1"/>
    </source>
</evidence>
<dbReference type="EMBL" id="JALJOQ010000065">
    <property type="protein sequence ID" value="KAK9802916.1"/>
    <property type="molecule type" value="Genomic_DNA"/>
</dbReference>
<organism evidence="1 2">
    <name type="scientific">Symbiochloris irregularis</name>
    <dbReference type="NCBI Taxonomy" id="706552"/>
    <lineage>
        <taxon>Eukaryota</taxon>
        <taxon>Viridiplantae</taxon>
        <taxon>Chlorophyta</taxon>
        <taxon>core chlorophytes</taxon>
        <taxon>Trebouxiophyceae</taxon>
        <taxon>Trebouxiales</taxon>
        <taxon>Trebouxiaceae</taxon>
        <taxon>Symbiochloris</taxon>
    </lineage>
</organism>
<name>A0AAW1P1Y6_9CHLO</name>
<dbReference type="AlphaFoldDB" id="A0AAW1P1Y6"/>
<evidence type="ECO:0000313" key="2">
    <source>
        <dbReference type="Proteomes" id="UP001465755"/>
    </source>
</evidence>
<sequence>MPKRFPSFKSSDSISIDAAADCCTRLQAIGFDSNLPVVIVDTRGVIPSRDKIRADLCTCGSPEHGDYAGNVRFNIRGGQNSQRRNQLFQYAVKMGESDNFLGMPKRKNWILHAQQLDPFSVKNWLGFNLSRGTGEYASSTQFAELFIVDDSTALEYPKHYWGVYLGLQKITQGKNAVDITDTNETTQPEQSSFILEFEHGQNYKNESTIAGPVTYKPWNIKYPKDNVPAQVDFLQGVLDNFERALYSPDFADPVLGWRRYANETAMAHWFITQELAKNAKHSYHSAAWMHKDSGKPLAMGPCWNTVQGFGTCCGYPITGYLENGTSGPGISGGSAISPNGWLFNICLEPERCQVLEGYDAQNGIALWFVRLWQDPAWRSTVSAGWTQLRAGPWQESTIQAALDATQIKLAEPAQRALQKWGGGPLQYVQYDELFDRLSTWLMSRLQWLDGAFALAAAGPASAPFPAAFPPSNLPAALATAG</sequence>
<proteinExistence type="predicted"/>
<dbReference type="Pfam" id="PF08757">
    <property type="entry name" value="CotH"/>
    <property type="match status" value="1"/>
</dbReference>
<comment type="caution">
    <text evidence="1">The sequence shown here is derived from an EMBL/GenBank/DDBJ whole genome shotgun (WGS) entry which is preliminary data.</text>
</comment>
<gene>
    <name evidence="1" type="ORF">WJX73_006542</name>
</gene>
<accession>A0AAW1P1Y6</accession>
<keyword evidence="2" id="KW-1185">Reference proteome</keyword>
<dbReference type="Proteomes" id="UP001465755">
    <property type="component" value="Unassembled WGS sequence"/>
</dbReference>